<organism evidence="2 3">
    <name type="scientific">Tessaracoccus bendigoensis DSM 12906</name>
    <dbReference type="NCBI Taxonomy" id="1123357"/>
    <lineage>
        <taxon>Bacteria</taxon>
        <taxon>Bacillati</taxon>
        <taxon>Actinomycetota</taxon>
        <taxon>Actinomycetes</taxon>
        <taxon>Propionibacteriales</taxon>
        <taxon>Propionibacteriaceae</taxon>
        <taxon>Tessaracoccus</taxon>
    </lineage>
</organism>
<dbReference type="InterPro" id="IPR011009">
    <property type="entry name" value="Kinase-like_dom_sf"/>
</dbReference>
<dbReference type="RefSeq" id="WP_073187271.1">
    <property type="nucleotide sequence ID" value="NZ_FQZG01000028.1"/>
</dbReference>
<dbReference type="AlphaFoldDB" id="A0A1M6GT16"/>
<evidence type="ECO:0000259" key="1">
    <source>
        <dbReference type="Pfam" id="PF01636"/>
    </source>
</evidence>
<dbReference type="Proteomes" id="UP000184512">
    <property type="component" value="Unassembled WGS sequence"/>
</dbReference>
<feature type="domain" description="Aminoglycoside phosphotransferase" evidence="1">
    <location>
        <begin position="63"/>
        <end position="260"/>
    </location>
</feature>
<evidence type="ECO:0000313" key="2">
    <source>
        <dbReference type="EMBL" id="SHJ13081.1"/>
    </source>
</evidence>
<gene>
    <name evidence="2" type="ORF">SAMN02745244_01783</name>
</gene>
<proteinExistence type="predicted"/>
<keyword evidence="3" id="KW-1185">Reference proteome</keyword>
<dbReference type="STRING" id="1123357.SAMN02745244_01783"/>
<dbReference type="OrthoDB" id="9797603at2"/>
<sequence>MTQAATVLARAVRGGLVDAGGALQGRVSVHAIGASNFVHRVEVDGAPVAYVKSTGQAAAMDGDDAVARESEVLGLIQGLCPSPAVLPLTDADGLWLTPVVGTSLAELATVGDVEALSDAFASVGKALAGLHLVPVSPGAPVMRLPWPLLDELPGHMDTARFHEVPTRVIETARGLGDVTASVKGAWKGGAWTHGDVSAMNAILGPDGTVRLIDWEGSGIGDPSWDLAGANLMARFVAPTWFSVAWARLLDSYRVAGGPAEPPGAAMLCVRTLVAAYQQAVGAFAVGSMPDADGTVTRLLAEVEALCARFRMEGADVLP</sequence>
<dbReference type="InterPro" id="IPR002575">
    <property type="entry name" value="Aminoglycoside_PTrfase"/>
</dbReference>
<dbReference type="GO" id="GO:0016740">
    <property type="term" value="F:transferase activity"/>
    <property type="evidence" value="ECO:0007669"/>
    <property type="project" value="UniProtKB-KW"/>
</dbReference>
<evidence type="ECO:0000313" key="3">
    <source>
        <dbReference type="Proteomes" id="UP000184512"/>
    </source>
</evidence>
<dbReference type="EMBL" id="FQZG01000028">
    <property type="protein sequence ID" value="SHJ13081.1"/>
    <property type="molecule type" value="Genomic_DNA"/>
</dbReference>
<reference evidence="2 3" key="1">
    <citation type="submission" date="2016-11" db="EMBL/GenBank/DDBJ databases">
        <authorList>
            <person name="Jaros S."/>
            <person name="Januszkiewicz K."/>
            <person name="Wedrychowicz H."/>
        </authorList>
    </citation>
    <scope>NUCLEOTIDE SEQUENCE [LARGE SCALE GENOMIC DNA]</scope>
    <source>
        <strain evidence="2 3">DSM 12906</strain>
    </source>
</reference>
<keyword evidence="2" id="KW-0808">Transferase</keyword>
<accession>A0A1M6GT16</accession>
<dbReference type="Gene3D" id="3.90.1200.10">
    <property type="match status" value="1"/>
</dbReference>
<name>A0A1M6GT16_9ACTN</name>
<dbReference type="Pfam" id="PF01636">
    <property type="entry name" value="APH"/>
    <property type="match status" value="1"/>
</dbReference>
<protein>
    <submittedName>
        <fullName evidence="2">Phosphotransferase enzyme family protein</fullName>
    </submittedName>
</protein>
<dbReference type="SUPFAM" id="SSF56112">
    <property type="entry name" value="Protein kinase-like (PK-like)"/>
    <property type="match status" value="1"/>
</dbReference>